<evidence type="ECO:0000256" key="2">
    <source>
        <dbReference type="SAM" id="Phobius"/>
    </source>
</evidence>
<feature type="non-terminal residue" evidence="3">
    <location>
        <position position="502"/>
    </location>
</feature>
<dbReference type="OrthoDB" id="10539444at2759"/>
<dbReference type="Proteomes" id="UP000192247">
    <property type="component" value="Unassembled WGS sequence"/>
</dbReference>
<comment type="caution">
    <text evidence="3">The sequence shown here is derived from an EMBL/GenBank/DDBJ whole genome shotgun (WGS) entry which is preliminary data.</text>
</comment>
<accession>A0A1V9X0R8</accession>
<name>A0A1V9X0R8_9ACAR</name>
<proteinExistence type="predicted"/>
<sequence length="502" mass="56261">MSYVLFFARRAQSTGVVAVERDHRELYVKAYAMQSTRERQLIPVQSALGRRAGPTGSSPTMRDAAAEAPLNRRSLLSIEKSAKMEFFMLFVTFLVRLLVVCLLSVSVDSFVGLPECEAAQIIRKSHALMETRPNTALIATAREASIGSELRAFVGVLSALIERLGKILFSPTMLAKAVPNMVSFLPNLIGGMMTNMLELTIDCVLRLVAWAEPAGDILEAAGRALNESFIGRLLTWDAIDSGLRLMRVRRNCRSKAACECGSYVFQRNNRLAASTMKASHGLPLLMFLILIVIVPTCHCSIVTSWGGPGSLERYILDAFQLMKTLAMHAWRIFFTRSMLIKALPKVVDFLPTVAKDFITNTIDFLVEYGKWFVDWIDPSATIIEISERTLTNSFIGRLVYRDIIDYGLQLMRVPKNCQTKAACELGAYVLHRNQRVAGFLKAMRAHFSKISMHWPAMMNGLRGEICEELYSSCPQNFIMAKPQSRLQRPKKNENKNVKSSTR</sequence>
<protein>
    <submittedName>
        <fullName evidence="3">Uncharacterized protein</fullName>
    </submittedName>
</protein>
<reference evidence="3 4" key="1">
    <citation type="journal article" date="2017" name="Gigascience">
        <title>Draft genome of the honey bee ectoparasitic mite, Tropilaelaps mercedesae, is shaped by the parasitic life history.</title>
        <authorList>
            <person name="Dong X."/>
            <person name="Armstrong S.D."/>
            <person name="Xia D."/>
            <person name="Makepeace B.L."/>
            <person name="Darby A.C."/>
            <person name="Kadowaki T."/>
        </authorList>
    </citation>
    <scope>NUCLEOTIDE SEQUENCE [LARGE SCALE GENOMIC DNA]</scope>
    <source>
        <strain evidence="3">Wuxi-XJTLU</strain>
    </source>
</reference>
<dbReference type="AlphaFoldDB" id="A0A1V9X0R8"/>
<keyword evidence="2" id="KW-1133">Transmembrane helix</keyword>
<evidence type="ECO:0000313" key="4">
    <source>
        <dbReference type="Proteomes" id="UP000192247"/>
    </source>
</evidence>
<dbReference type="EMBL" id="MNPL01029931">
    <property type="protein sequence ID" value="OQR67099.1"/>
    <property type="molecule type" value="Genomic_DNA"/>
</dbReference>
<keyword evidence="2" id="KW-0812">Transmembrane</keyword>
<feature type="transmembrane region" description="Helical" evidence="2">
    <location>
        <begin position="284"/>
        <end position="308"/>
    </location>
</feature>
<gene>
    <name evidence="3" type="ORF">BIW11_13726</name>
</gene>
<organism evidence="3 4">
    <name type="scientific">Tropilaelaps mercedesae</name>
    <dbReference type="NCBI Taxonomy" id="418985"/>
    <lineage>
        <taxon>Eukaryota</taxon>
        <taxon>Metazoa</taxon>
        <taxon>Ecdysozoa</taxon>
        <taxon>Arthropoda</taxon>
        <taxon>Chelicerata</taxon>
        <taxon>Arachnida</taxon>
        <taxon>Acari</taxon>
        <taxon>Parasitiformes</taxon>
        <taxon>Mesostigmata</taxon>
        <taxon>Gamasina</taxon>
        <taxon>Dermanyssoidea</taxon>
        <taxon>Laelapidae</taxon>
        <taxon>Tropilaelaps</taxon>
    </lineage>
</organism>
<evidence type="ECO:0000313" key="3">
    <source>
        <dbReference type="EMBL" id="OQR67099.1"/>
    </source>
</evidence>
<dbReference type="InParanoid" id="A0A1V9X0R8"/>
<keyword evidence="2" id="KW-0472">Membrane</keyword>
<evidence type="ECO:0000256" key="1">
    <source>
        <dbReference type="SAM" id="MobiDB-lite"/>
    </source>
</evidence>
<keyword evidence="4" id="KW-1185">Reference proteome</keyword>
<feature type="transmembrane region" description="Helical" evidence="2">
    <location>
        <begin position="86"/>
        <end position="105"/>
    </location>
</feature>
<feature type="region of interest" description="Disordered" evidence="1">
    <location>
        <begin position="481"/>
        <end position="502"/>
    </location>
</feature>